<dbReference type="EMBL" id="PJND01000007">
    <property type="protein sequence ID" value="PKW29810.1"/>
    <property type="molecule type" value="Genomic_DNA"/>
</dbReference>
<organism evidence="3 5">
    <name type="scientific">Flavobacterium lindanitolerans</name>
    <dbReference type="NCBI Taxonomy" id="428988"/>
    <lineage>
        <taxon>Bacteria</taxon>
        <taxon>Pseudomonadati</taxon>
        <taxon>Bacteroidota</taxon>
        <taxon>Flavobacteriia</taxon>
        <taxon>Flavobacteriales</taxon>
        <taxon>Flavobacteriaceae</taxon>
        <taxon>Flavobacterium</taxon>
    </lineage>
</organism>
<evidence type="ECO:0000313" key="4">
    <source>
        <dbReference type="Proteomes" id="UP000233767"/>
    </source>
</evidence>
<evidence type="ECO:0000313" key="5">
    <source>
        <dbReference type="Proteomes" id="UP000275027"/>
    </source>
</evidence>
<comment type="caution">
    <text evidence="3">The sequence shown here is derived from an EMBL/GenBank/DDBJ whole genome shotgun (WGS) entry which is preliminary data.</text>
</comment>
<dbReference type="Proteomes" id="UP000275027">
    <property type="component" value="Unassembled WGS sequence"/>
</dbReference>
<accession>A0A497V8U9</accession>
<gene>
    <name evidence="2" type="ORF">B0G92_1455</name>
    <name evidence="3" type="ORF">CLV50_0049</name>
</gene>
<dbReference type="EMBL" id="RCCB01000010">
    <property type="protein sequence ID" value="RLJ34689.1"/>
    <property type="molecule type" value="Genomic_DNA"/>
</dbReference>
<feature type="domain" description="YdhG-like" evidence="1">
    <location>
        <begin position="25"/>
        <end position="118"/>
    </location>
</feature>
<dbReference type="Proteomes" id="UP000233767">
    <property type="component" value="Unassembled WGS sequence"/>
</dbReference>
<reference evidence="3 5" key="2">
    <citation type="submission" date="2018-10" db="EMBL/GenBank/DDBJ databases">
        <title>Genomic Encyclopedia of Archaeal and Bacterial Type Strains, Phase II (KMG-II): from individual species to whole genera.</title>
        <authorList>
            <person name="Goeker M."/>
        </authorList>
    </citation>
    <scope>NUCLEOTIDE SEQUENCE [LARGE SCALE GENOMIC DNA]</scope>
    <source>
        <strain evidence="3 5">DSM 21886</strain>
    </source>
</reference>
<dbReference type="AlphaFoldDB" id="A0A497V8U9"/>
<dbReference type="InterPro" id="IPR014922">
    <property type="entry name" value="YdhG-like"/>
</dbReference>
<keyword evidence="4" id="KW-1185">Reference proteome</keyword>
<protein>
    <submittedName>
        <fullName evidence="3">Uncharacterized protein DUF1801</fullName>
    </submittedName>
</protein>
<dbReference type="Pfam" id="PF08818">
    <property type="entry name" value="DUF1801"/>
    <property type="match status" value="1"/>
</dbReference>
<proteinExistence type="predicted"/>
<reference evidence="2 4" key="1">
    <citation type="submission" date="2017-12" db="EMBL/GenBank/DDBJ databases">
        <title>Genomic Encyclopedia of Type Strains, Phase III (KMG-III): the genomes of soil and plant-associated and newly described type strains.</title>
        <authorList>
            <person name="Whitman W."/>
        </authorList>
    </citation>
    <scope>NUCLEOTIDE SEQUENCE [LARGE SCALE GENOMIC DNA]</scope>
    <source>
        <strain evidence="2 4">IP-10</strain>
    </source>
</reference>
<dbReference type="SUPFAM" id="SSF159888">
    <property type="entry name" value="YdhG-like"/>
    <property type="match status" value="1"/>
</dbReference>
<dbReference type="Gene3D" id="3.90.1150.200">
    <property type="match status" value="1"/>
</dbReference>
<evidence type="ECO:0000313" key="2">
    <source>
        <dbReference type="EMBL" id="PKW29810.1"/>
    </source>
</evidence>
<name>A0A497V8U9_9FLAO</name>
<sequence length="131" mass="15343">MGKQETMDIVNEIDNSYLKQPEPFRSCLLALKDIILSQDTDITSVLKYGMPFFCYKGKMLCYLWIHKKQKQPYIGFMEGRYLDYPELVVENRSRIKILLFEPDQDLPVEKIEDILKGALDLYKSGKIALKK</sequence>
<evidence type="ECO:0000259" key="1">
    <source>
        <dbReference type="Pfam" id="PF08818"/>
    </source>
</evidence>
<evidence type="ECO:0000313" key="3">
    <source>
        <dbReference type="EMBL" id="RLJ34689.1"/>
    </source>
</evidence>